<protein>
    <recommendedName>
        <fullName evidence="5">Lipoprotein</fullName>
    </recommendedName>
</protein>
<feature type="region of interest" description="Disordered" evidence="1">
    <location>
        <begin position="27"/>
        <end position="57"/>
    </location>
</feature>
<reference evidence="3 4" key="1">
    <citation type="submission" date="2019-04" db="EMBL/GenBank/DDBJ databases">
        <title>Rhodococcus oryzae sp. nov., a novel actinomycete isolated from rhizosphere soil of rice (Oryza sativa L.).</title>
        <authorList>
            <person name="Li C."/>
        </authorList>
    </citation>
    <scope>NUCLEOTIDE SEQUENCE [LARGE SCALE GENOMIC DNA]</scope>
    <source>
        <strain evidence="3 4">NEAU-CX67</strain>
    </source>
</reference>
<keyword evidence="2" id="KW-0732">Signal</keyword>
<sequence>MFHRRLAAAVAGAAAVVALAGGCATENAPAPAPAPAPSGGTGALPNTSVAPAPGGPVAGGVTEAQAAQLCSDMQAQLQSWRTYTPTIGKGGLNTVVGTWAAQNGINVIELMGNKARIDAITQAQCPDVRAEAIESLRIPDLASGLIGF</sequence>
<accession>A0ABY2RJE9</accession>
<name>A0ABY2RJE9_9NOCA</name>
<keyword evidence="4" id="KW-1185">Reference proteome</keyword>
<dbReference type="Proteomes" id="UP000305109">
    <property type="component" value="Unassembled WGS sequence"/>
</dbReference>
<comment type="caution">
    <text evidence="3">The sequence shown here is derived from an EMBL/GenBank/DDBJ whole genome shotgun (WGS) entry which is preliminary data.</text>
</comment>
<proteinExistence type="predicted"/>
<evidence type="ECO:0000313" key="4">
    <source>
        <dbReference type="Proteomes" id="UP000305109"/>
    </source>
</evidence>
<dbReference type="EMBL" id="SUMD01000005">
    <property type="protein sequence ID" value="TJZ77811.1"/>
    <property type="molecule type" value="Genomic_DNA"/>
</dbReference>
<dbReference type="RefSeq" id="WP_136910046.1">
    <property type="nucleotide sequence ID" value="NZ_SUMD01000005.1"/>
</dbReference>
<feature type="chain" id="PRO_5047232690" description="Lipoprotein" evidence="2">
    <location>
        <begin position="21"/>
        <end position="148"/>
    </location>
</feature>
<organism evidence="3 4">
    <name type="scientific">Rhodococcus oryzae</name>
    <dbReference type="NCBI Taxonomy" id="2571143"/>
    <lineage>
        <taxon>Bacteria</taxon>
        <taxon>Bacillati</taxon>
        <taxon>Actinomycetota</taxon>
        <taxon>Actinomycetes</taxon>
        <taxon>Mycobacteriales</taxon>
        <taxon>Nocardiaceae</taxon>
        <taxon>Rhodococcus</taxon>
    </lineage>
</organism>
<evidence type="ECO:0000313" key="3">
    <source>
        <dbReference type="EMBL" id="TJZ77811.1"/>
    </source>
</evidence>
<gene>
    <name evidence="3" type="ORF">FCG67_12095</name>
</gene>
<feature type="signal peptide" evidence="2">
    <location>
        <begin position="1"/>
        <end position="20"/>
    </location>
</feature>
<dbReference type="PROSITE" id="PS51257">
    <property type="entry name" value="PROKAR_LIPOPROTEIN"/>
    <property type="match status" value="1"/>
</dbReference>
<evidence type="ECO:0008006" key="5">
    <source>
        <dbReference type="Google" id="ProtNLM"/>
    </source>
</evidence>
<evidence type="ECO:0000256" key="1">
    <source>
        <dbReference type="SAM" id="MobiDB-lite"/>
    </source>
</evidence>
<evidence type="ECO:0000256" key="2">
    <source>
        <dbReference type="SAM" id="SignalP"/>
    </source>
</evidence>